<gene>
    <name evidence="1" type="ORF">AAW31_12700</name>
    <name evidence="2" type="ORF">BCL69_10238</name>
</gene>
<dbReference type="PATRIC" id="fig|44574.3.peg.3089"/>
<reference evidence="1 3" key="2">
    <citation type="journal article" date="2016" name="Genome Announc.">
        <title>Genome Sequence of Nitrosomonas communis Strain Nm2, a Mesophilic Ammonia-Oxidizing Bacterium Isolated from Mediterranean Soil.</title>
        <authorList>
            <person name="Kozlowski J.A."/>
            <person name="Kits K.D."/>
            <person name="Stein L.Y."/>
        </authorList>
    </citation>
    <scope>NUCLEOTIDE SEQUENCE [LARGE SCALE GENOMIC DNA]</scope>
    <source>
        <strain evidence="1 3">Nm2</strain>
    </source>
</reference>
<name>A0A0F7KH57_9PROT</name>
<dbReference type="AlphaFoldDB" id="A0A0F7KH57"/>
<keyword evidence="3" id="KW-1185">Reference proteome</keyword>
<evidence type="ECO:0000313" key="3">
    <source>
        <dbReference type="Proteomes" id="UP000034156"/>
    </source>
</evidence>
<accession>A0A0F7KH57</accession>
<organism evidence="1 3">
    <name type="scientific">Nitrosomonas communis</name>
    <dbReference type="NCBI Taxonomy" id="44574"/>
    <lineage>
        <taxon>Bacteria</taxon>
        <taxon>Pseudomonadati</taxon>
        <taxon>Pseudomonadota</taxon>
        <taxon>Betaproteobacteria</taxon>
        <taxon>Nitrosomonadales</taxon>
        <taxon>Nitrosomonadaceae</taxon>
        <taxon>Nitrosomonas</taxon>
    </lineage>
</organism>
<dbReference type="Proteomes" id="UP000034156">
    <property type="component" value="Chromosome"/>
</dbReference>
<dbReference type="KEGG" id="nco:AAW31_12700"/>
<dbReference type="EMBL" id="CP011451">
    <property type="protein sequence ID" value="AKH38458.1"/>
    <property type="molecule type" value="Genomic_DNA"/>
</dbReference>
<evidence type="ECO:0000313" key="2">
    <source>
        <dbReference type="EMBL" id="TYP87776.1"/>
    </source>
</evidence>
<dbReference type="EMBL" id="VNHT01000023">
    <property type="protein sequence ID" value="TYP87776.1"/>
    <property type="molecule type" value="Genomic_DNA"/>
</dbReference>
<dbReference type="RefSeq" id="WP_046850499.1">
    <property type="nucleotide sequence ID" value="NZ_CP011451.1"/>
</dbReference>
<dbReference type="Proteomes" id="UP000324176">
    <property type="component" value="Unassembled WGS sequence"/>
</dbReference>
<evidence type="ECO:0008006" key="5">
    <source>
        <dbReference type="Google" id="ProtNLM"/>
    </source>
</evidence>
<evidence type="ECO:0000313" key="4">
    <source>
        <dbReference type="Proteomes" id="UP000324176"/>
    </source>
</evidence>
<reference evidence="3" key="1">
    <citation type="submission" date="2015-05" db="EMBL/GenBank/DDBJ databases">
        <title>Draft genome of Nitrosomonas communis strain Nm2.</title>
        <authorList>
            <person name="Kozlowski J.A."/>
            <person name="Kits K.D."/>
            <person name="Stein L.Y."/>
        </authorList>
    </citation>
    <scope>NUCLEOTIDE SEQUENCE [LARGE SCALE GENOMIC DNA]</scope>
    <source>
        <strain evidence="3">Nm2</strain>
    </source>
</reference>
<protein>
    <recommendedName>
        <fullName evidence="5">TraB family protein</fullName>
    </recommendedName>
</protein>
<sequence>MKVFLVGTSHSIQVKNFGFEVFLKNLCEMHEICSIAEEMSYESLMAINHLATIPQQLATKLGLEHRFCDPGQSERAKLGIAHIIDISSKGFLSGWSETEIKKRIAESHVERERYWMEQIQKLNQWPLLFVCGADHVESFRNILVQEDIKVCIAALDWVPTN</sequence>
<proteinExistence type="predicted"/>
<reference evidence="2 4" key="3">
    <citation type="submission" date="2019-07" db="EMBL/GenBank/DDBJ databases">
        <title>Active sludge and wastewater microbial communities from Klosterneuburg, Austria.</title>
        <authorList>
            <person name="Wagner M."/>
        </authorList>
    </citation>
    <scope>NUCLEOTIDE SEQUENCE [LARGE SCALE GENOMIC DNA]</scope>
    <source>
        <strain evidence="2 4">Nm2</strain>
    </source>
</reference>
<evidence type="ECO:0000313" key="1">
    <source>
        <dbReference type="EMBL" id="AKH38458.1"/>
    </source>
</evidence>
<dbReference type="OrthoDB" id="7067572at2"/>